<evidence type="ECO:0000313" key="1">
    <source>
        <dbReference type="EMBL" id="KAI7984053.1"/>
    </source>
</evidence>
<organism evidence="1 2">
    <name type="scientific">Camellia lanceoleosa</name>
    <dbReference type="NCBI Taxonomy" id="1840588"/>
    <lineage>
        <taxon>Eukaryota</taxon>
        <taxon>Viridiplantae</taxon>
        <taxon>Streptophyta</taxon>
        <taxon>Embryophyta</taxon>
        <taxon>Tracheophyta</taxon>
        <taxon>Spermatophyta</taxon>
        <taxon>Magnoliopsida</taxon>
        <taxon>eudicotyledons</taxon>
        <taxon>Gunneridae</taxon>
        <taxon>Pentapetalae</taxon>
        <taxon>asterids</taxon>
        <taxon>Ericales</taxon>
        <taxon>Theaceae</taxon>
        <taxon>Camellia</taxon>
    </lineage>
</organism>
<keyword evidence="2" id="KW-1185">Reference proteome</keyword>
<dbReference type="Proteomes" id="UP001060215">
    <property type="component" value="Chromosome 11"/>
</dbReference>
<evidence type="ECO:0000313" key="2">
    <source>
        <dbReference type="Proteomes" id="UP001060215"/>
    </source>
</evidence>
<protein>
    <submittedName>
        <fullName evidence="1">Uncharacterized protein</fullName>
    </submittedName>
</protein>
<name>A0ACC0F7H7_9ERIC</name>
<proteinExistence type="predicted"/>
<dbReference type="EMBL" id="CM045768">
    <property type="protein sequence ID" value="KAI7984053.1"/>
    <property type="molecule type" value="Genomic_DNA"/>
</dbReference>
<sequence length="38" mass="4635">MVVVDVIVLYFACMLFYIFLNYPKNNKIQKRKVYSILF</sequence>
<gene>
    <name evidence="1" type="ORF">LOK49_LG15G01699</name>
</gene>
<accession>A0ACC0F7H7</accession>
<reference evidence="1 2" key="1">
    <citation type="journal article" date="2022" name="Plant J.">
        <title>Chromosome-level genome of Camellia lanceoleosa provides a valuable resource for understanding genome evolution and self-incompatibility.</title>
        <authorList>
            <person name="Gong W."/>
            <person name="Xiao S."/>
            <person name="Wang L."/>
            <person name="Liao Z."/>
            <person name="Chang Y."/>
            <person name="Mo W."/>
            <person name="Hu G."/>
            <person name="Li W."/>
            <person name="Zhao G."/>
            <person name="Zhu H."/>
            <person name="Hu X."/>
            <person name="Ji K."/>
            <person name="Xiang X."/>
            <person name="Song Q."/>
            <person name="Yuan D."/>
            <person name="Jin S."/>
            <person name="Zhang L."/>
        </authorList>
    </citation>
    <scope>NUCLEOTIDE SEQUENCE [LARGE SCALE GENOMIC DNA]</scope>
    <source>
        <strain evidence="1">SQ_2022a</strain>
    </source>
</reference>
<comment type="caution">
    <text evidence="1">The sequence shown here is derived from an EMBL/GenBank/DDBJ whole genome shotgun (WGS) entry which is preliminary data.</text>
</comment>